<feature type="region of interest" description="Disordered" evidence="1">
    <location>
        <begin position="147"/>
        <end position="184"/>
    </location>
</feature>
<evidence type="ECO:0000256" key="2">
    <source>
        <dbReference type="SAM" id="SignalP"/>
    </source>
</evidence>
<name>A0A3B0JL21_DROGU</name>
<dbReference type="EMBL" id="OUUW01000005">
    <property type="protein sequence ID" value="SPP81022.1"/>
    <property type="molecule type" value="Genomic_DNA"/>
</dbReference>
<feature type="compositionally biased region" description="Basic and acidic residues" evidence="1">
    <location>
        <begin position="170"/>
        <end position="184"/>
    </location>
</feature>
<proteinExistence type="predicted"/>
<accession>A0A3B0JL21</accession>
<dbReference type="Proteomes" id="UP000268350">
    <property type="component" value="Unassembled WGS sequence"/>
</dbReference>
<evidence type="ECO:0000256" key="1">
    <source>
        <dbReference type="SAM" id="MobiDB-lite"/>
    </source>
</evidence>
<protein>
    <submittedName>
        <fullName evidence="3">Uncharacterized protein</fullName>
    </submittedName>
</protein>
<evidence type="ECO:0000313" key="3">
    <source>
        <dbReference type="EMBL" id="SPP81022.1"/>
    </source>
</evidence>
<dbReference type="AlphaFoldDB" id="A0A3B0JL21"/>
<keyword evidence="2" id="KW-0732">Signal</keyword>
<sequence length="336" mass="38091">MSRYFWVPALCIGCLISIIQTVPIHSTSTDPLRWKTSLSSNHSKSTPQLQAAANVSVSVSVSKSNSTTQSPKLSSANSTIQAPARTTFGAYISTNPRQPTPQSTLKVWPSHSDRVKVLEPFVSSIIRRYGDKITTILRTIPVRGPEVAQHADRAMPSAQKLSSRSPAVRRKQEAKGKAMETPREKPMELTLPLEYLARAATIKDSIIYTDPPIWMDTRFHFKYQSRQPRLRVEPNPAVNYYPDSKKMSTVCRDKSTIIGTDGVTNYLKEHVYQKPHGKRILYNQFRANQTLNTLLLFCHMPTVVPVKAFLDCMIMRHMMMESMVPKYPYHQKQSKL</sequence>
<feature type="chain" id="PRO_5017207362" evidence="2">
    <location>
        <begin position="22"/>
        <end position="336"/>
    </location>
</feature>
<feature type="signal peptide" evidence="2">
    <location>
        <begin position="1"/>
        <end position="21"/>
    </location>
</feature>
<evidence type="ECO:0000313" key="4">
    <source>
        <dbReference type="Proteomes" id="UP000268350"/>
    </source>
</evidence>
<organism evidence="3 4">
    <name type="scientific">Drosophila guanche</name>
    <name type="common">Fruit fly</name>
    <dbReference type="NCBI Taxonomy" id="7266"/>
    <lineage>
        <taxon>Eukaryota</taxon>
        <taxon>Metazoa</taxon>
        <taxon>Ecdysozoa</taxon>
        <taxon>Arthropoda</taxon>
        <taxon>Hexapoda</taxon>
        <taxon>Insecta</taxon>
        <taxon>Pterygota</taxon>
        <taxon>Neoptera</taxon>
        <taxon>Endopterygota</taxon>
        <taxon>Diptera</taxon>
        <taxon>Brachycera</taxon>
        <taxon>Muscomorpha</taxon>
        <taxon>Ephydroidea</taxon>
        <taxon>Drosophilidae</taxon>
        <taxon>Drosophila</taxon>
        <taxon>Sophophora</taxon>
    </lineage>
</organism>
<reference evidence="4" key="1">
    <citation type="submission" date="2018-01" db="EMBL/GenBank/DDBJ databases">
        <authorList>
            <person name="Alioto T."/>
            <person name="Alioto T."/>
        </authorList>
    </citation>
    <scope>NUCLEOTIDE SEQUENCE [LARGE SCALE GENOMIC DNA]</scope>
</reference>
<gene>
    <name evidence="3" type="ORF">DGUA_6G005995</name>
</gene>
<dbReference type="OrthoDB" id="7875370at2759"/>
<keyword evidence="4" id="KW-1185">Reference proteome</keyword>